<protein>
    <submittedName>
        <fullName evidence="1">Uncharacterized protein</fullName>
    </submittedName>
</protein>
<accession>A0ABR5SI69</accession>
<name>A0ABR5SI69_9BACT</name>
<dbReference type="EMBL" id="LNQR01000023">
    <property type="protein sequence ID" value="KWT92039.1"/>
    <property type="molecule type" value="Genomic_DNA"/>
</dbReference>
<comment type="caution">
    <text evidence="1">The sequence shown here is derived from an EMBL/GenBank/DDBJ whole genome shotgun (WGS) entry which is preliminary data.</text>
</comment>
<sequence length="137" mass="15573">MRYAALIPMRIKTPKGEVLINAGQPFKVANNEFLLGLIKQGTVRPVRDILKDEYRDLNKRLSELPAVNIEAWPELNADLQTSLRQMNAAMENEDMQRFIQAKERVLYLYMQAVALAEIPVEITVETPILFSSPEVCG</sequence>
<evidence type="ECO:0000313" key="1">
    <source>
        <dbReference type="EMBL" id="KWT92039.1"/>
    </source>
</evidence>
<dbReference type="Proteomes" id="UP000060487">
    <property type="component" value="Unassembled WGS sequence"/>
</dbReference>
<dbReference type="RefSeq" id="WP_085051121.1">
    <property type="nucleotide sequence ID" value="NZ_LNQR01000023.1"/>
</dbReference>
<keyword evidence="2" id="KW-1185">Reference proteome</keyword>
<evidence type="ECO:0000313" key="2">
    <source>
        <dbReference type="Proteomes" id="UP000060487"/>
    </source>
</evidence>
<reference evidence="1 2" key="1">
    <citation type="submission" date="2015-11" db="EMBL/GenBank/DDBJ databases">
        <authorList>
            <person name="Lin W."/>
        </authorList>
    </citation>
    <scope>NUCLEOTIDE SEQUENCE [LARGE SCALE GENOMIC DNA]</scope>
    <source>
        <strain evidence="1 2">HCH-1</strain>
    </source>
</reference>
<gene>
    <name evidence="1" type="ORF">ASN18_0592</name>
</gene>
<organism evidence="1 2">
    <name type="scientific">Candidatus Magnetominusculus xianensis</name>
    <dbReference type="NCBI Taxonomy" id="1748249"/>
    <lineage>
        <taxon>Bacteria</taxon>
        <taxon>Pseudomonadati</taxon>
        <taxon>Nitrospirota</taxon>
        <taxon>Nitrospiria</taxon>
        <taxon>Nitrospirales</taxon>
        <taxon>Nitrospiraceae</taxon>
        <taxon>Candidatus Magnetominusculus</taxon>
    </lineage>
</organism>
<proteinExistence type="predicted"/>